<feature type="compositionally biased region" description="Basic and acidic residues" evidence="5">
    <location>
        <begin position="42"/>
        <end position="61"/>
    </location>
</feature>
<feature type="compositionally biased region" description="Basic and acidic residues" evidence="5">
    <location>
        <begin position="78"/>
        <end position="94"/>
    </location>
</feature>
<keyword evidence="8" id="KW-1185">Reference proteome</keyword>
<dbReference type="CDD" id="cd16448">
    <property type="entry name" value="RING-H2"/>
    <property type="match status" value="1"/>
</dbReference>
<feature type="region of interest" description="Disordered" evidence="5">
    <location>
        <begin position="244"/>
        <end position="300"/>
    </location>
</feature>
<evidence type="ECO:0000256" key="2">
    <source>
        <dbReference type="ARBA" id="ARBA00022771"/>
    </source>
</evidence>
<feature type="region of interest" description="Disordered" evidence="5">
    <location>
        <begin position="1"/>
        <end position="94"/>
    </location>
</feature>
<name>A0A9P4LGF2_9PLEO</name>
<feature type="compositionally biased region" description="Acidic residues" evidence="5">
    <location>
        <begin position="244"/>
        <end position="254"/>
    </location>
</feature>
<dbReference type="Gene3D" id="3.30.40.10">
    <property type="entry name" value="Zinc/RING finger domain, C3HC4 (zinc finger)"/>
    <property type="match status" value="1"/>
</dbReference>
<reference evidence="7" key="1">
    <citation type="journal article" date="2020" name="Stud. Mycol.">
        <title>101 Dothideomycetes genomes: a test case for predicting lifestyles and emergence of pathogens.</title>
        <authorList>
            <person name="Haridas S."/>
            <person name="Albert R."/>
            <person name="Binder M."/>
            <person name="Bloem J."/>
            <person name="Labutti K."/>
            <person name="Salamov A."/>
            <person name="Andreopoulos B."/>
            <person name="Baker S."/>
            <person name="Barry K."/>
            <person name="Bills G."/>
            <person name="Bluhm B."/>
            <person name="Cannon C."/>
            <person name="Castanera R."/>
            <person name="Culley D."/>
            <person name="Daum C."/>
            <person name="Ezra D."/>
            <person name="Gonzalez J."/>
            <person name="Henrissat B."/>
            <person name="Kuo A."/>
            <person name="Liang C."/>
            <person name="Lipzen A."/>
            <person name="Lutzoni F."/>
            <person name="Magnuson J."/>
            <person name="Mondo S."/>
            <person name="Nolan M."/>
            <person name="Ohm R."/>
            <person name="Pangilinan J."/>
            <person name="Park H.-J."/>
            <person name="Ramirez L."/>
            <person name="Alfaro M."/>
            <person name="Sun H."/>
            <person name="Tritt A."/>
            <person name="Yoshinaga Y."/>
            <person name="Zwiers L.-H."/>
            <person name="Turgeon B."/>
            <person name="Goodwin S."/>
            <person name="Spatafora J."/>
            <person name="Crous P."/>
            <person name="Grigoriev I."/>
        </authorList>
    </citation>
    <scope>NUCLEOTIDE SEQUENCE</scope>
    <source>
        <strain evidence="7">CBS 110217</strain>
    </source>
</reference>
<dbReference type="PANTHER" id="PTHR45969:SF69">
    <property type="entry name" value="FINGER DOMAIN PROTEIN, PUTATIVE (AFU_ORTHOLOGUE AFUA_3G12190)-RELATED"/>
    <property type="match status" value="1"/>
</dbReference>
<dbReference type="SUPFAM" id="SSF57850">
    <property type="entry name" value="RING/U-box"/>
    <property type="match status" value="1"/>
</dbReference>
<sequence>MWPFQFEFNDDRENPPQARPARQRQSEQQPQAERRRRPVRQRSLELLREPELPREQDRSHEGQTAAGISRSSSLVVEGQREAHFEGQPDVMPEERPRTFAEALRAQPMHIGATAFASEALFLRIGLRTMGAVFTLPHYNCPLCREKLRARSDAVEIVACSHAFHRGCFFDWIHSDDPYHSCCPSCRLRLFQPRDPRSATATRNGPTPDGIMTPRTVLSGHRGPADSEFANPLAERLDDLDIDEEATGDTEPVEEGEVRLRNLPATGDIPGVGFNPQAEVVQLSPHKTHARSRRSEEAEET</sequence>
<evidence type="ECO:0000256" key="4">
    <source>
        <dbReference type="PROSITE-ProRule" id="PRU00175"/>
    </source>
</evidence>
<keyword evidence="2 4" id="KW-0863">Zinc-finger</keyword>
<gene>
    <name evidence="7" type="ORF">EK21DRAFT_94325</name>
</gene>
<dbReference type="Proteomes" id="UP000799777">
    <property type="component" value="Unassembled WGS sequence"/>
</dbReference>
<evidence type="ECO:0000256" key="1">
    <source>
        <dbReference type="ARBA" id="ARBA00022723"/>
    </source>
</evidence>
<evidence type="ECO:0000256" key="3">
    <source>
        <dbReference type="ARBA" id="ARBA00022833"/>
    </source>
</evidence>
<dbReference type="AlphaFoldDB" id="A0A9P4LGF2"/>
<evidence type="ECO:0000313" key="8">
    <source>
        <dbReference type="Proteomes" id="UP000799777"/>
    </source>
</evidence>
<keyword evidence="1" id="KW-0479">Metal-binding</keyword>
<accession>A0A9P4LGF2</accession>
<dbReference type="GO" id="GO:0008270">
    <property type="term" value="F:zinc ion binding"/>
    <property type="evidence" value="ECO:0007669"/>
    <property type="project" value="UniProtKB-KW"/>
</dbReference>
<dbReference type="InterPro" id="IPR001841">
    <property type="entry name" value="Znf_RING"/>
</dbReference>
<dbReference type="EMBL" id="ML978307">
    <property type="protein sequence ID" value="KAF2024150.1"/>
    <property type="molecule type" value="Genomic_DNA"/>
</dbReference>
<dbReference type="InterPro" id="IPR013083">
    <property type="entry name" value="Znf_RING/FYVE/PHD"/>
</dbReference>
<dbReference type="OrthoDB" id="3801431at2759"/>
<dbReference type="GO" id="GO:0016567">
    <property type="term" value="P:protein ubiquitination"/>
    <property type="evidence" value="ECO:0007669"/>
    <property type="project" value="TreeGrafter"/>
</dbReference>
<keyword evidence="3" id="KW-0862">Zinc</keyword>
<comment type="caution">
    <text evidence="7">The sequence shown here is derived from an EMBL/GenBank/DDBJ whole genome shotgun (WGS) entry which is preliminary data.</text>
</comment>
<proteinExistence type="predicted"/>
<protein>
    <recommendedName>
        <fullName evidence="6">RING-type domain-containing protein</fullName>
    </recommendedName>
</protein>
<dbReference type="Pfam" id="PF13639">
    <property type="entry name" value="zf-RING_2"/>
    <property type="match status" value="1"/>
</dbReference>
<dbReference type="PANTHER" id="PTHR45969">
    <property type="entry name" value="RING ZINC FINGER PROTEIN-RELATED"/>
    <property type="match status" value="1"/>
</dbReference>
<evidence type="ECO:0000313" key="7">
    <source>
        <dbReference type="EMBL" id="KAF2024150.1"/>
    </source>
</evidence>
<organism evidence="7 8">
    <name type="scientific">Setomelanomma holmii</name>
    <dbReference type="NCBI Taxonomy" id="210430"/>
    <lineage>
        <taxon>Eukaryota</taxon>
        <taxon>Fungi</taxon>
        <taxon>Dikarya</taxon>
        <taxon>Ascomycota</taxon>
        <taxon>Pezizomycotina</taxon>
        <taxon>Dothideomycetes</taxon>
        <taxon>Pleosporomycetidae</taxon>
        <taxon>Pleosporales</taxon>
        <taxon>Pleosporineae</taxon>
        <taxon>Phaeosphaeriaceae</taxon>
        <taxon>Setomelanomma</taxon>
    </lineage>
</organism>
<evidence type="ECO:0000259" key="6">
    <source>
        <dbReference type="PROSITE" id="PS50089"/>
    </source>
</evidence>
<dbReference type="GO" id="GO:0061630">
    <property type="term" value="F:ubiquitin protein ligase activity"/>
    <property type="evidence" value="ECO:0007669"/>
    <property type="project" value="TreeGrafter"/>
</dbReference>
<feature type="domain" description="RING-type" evidence="6">
    <location>
        <begin position="140"/>
        <end position="186"/>
    </location>
</feature>
<dbReference type="PROSITE" id="PS50089">
    <property type="entry name" value="ZF_RING_2"/>
    <property type="match status" value="1"/>
</dbReference>
<evidence type="ECO:0000256" key="5">
    <source>
        <dbReference type="SAM" id="MobiDB-lite"/>
    </source>
</evidence>